<dbReference type="InterPro" id="IPR045864">
    <property type="entry name" value="aa-tRNA-synth_II/BPL/LPL"/>
</dbReference>
<name>A0A7S4R968_9STRA</name>
<protein>
    <recommendedName>
        <fullName evidence="1">BPL/LPL catalytic domain-containing protein</fullName>
    </recommendedName>
</protein>
<dbReference type="PANTHER" id="PTHR43506:SF1">
    <property type="entry name" value="BPL_LPL CATALYTIC DOMAIN-CONTAINING PROTEIN"/>
    <property type="match status" value="1"/>
</dbReference>
<accession>A0A7S4R968</accession>
<gene>
    <name evidence="2" type="ORF">DBRI00130_LOCUS14988</name>
</gene>
<dbReference type="InterPro" id="IPR053264">
    <property type="entry name" value="Lipoate-ligase_2_inactive"/>
</dbReference>
<dbReference type="EMBL" id="HBNS01018822">
    <property type="protein sequence ID" value="CAE4607339.1"/>
    <property type="molecule type" value="Transcribed_RNA"/>
</dbReference>
<feature type="domain" description="BPL/LPL catalytic" evidence="1">
    <location>
        <begin position="3"/>
        <end position="172"/>
    </location>
</feature>
<dbReference type="AlphaFoldDB" id="A0A7S4R968"/>
<proteinExistence type="predicted"/>
<dbReference type="Pfam" id="PF21948">
    <property type="entry name" value="LplA-B_cat"/>
    <property type="match status" value="1"/>
</dbReference>
<reference evidence="2" key="1">
    <citation type="submission" date="2021-01" db="EMBL/GenBank/DDBJ databases">
        <authorList>
            <person name="Corre E."/>
            <person name="Pelletier E."/>
            <person name="Niang G."/>
            <person name="Scheremetjew M."/>
            <person name="Finn R."/>
            <person name="Kale V."/>
            <person name="Holt S."/>
            <person name="Cochrane G."/>
            <person name="Meng A."/>
            <person name="Brown T."/>
            <person name="Cohen L."/>
        </authorList>
    </citation>
    <scope>NUCLEOTIDE SEQUENCE</scope>
    <source>
        <strain evidence="2">GSO104</strain>
    </source>
</reference>
<sequence>MCIIIMGMGGKPSQLLNIPLVQKDDITTIRCFSGGGTVVVDTSSLWICVHGKSCKWSVDYVFGNVFERCKLDAIQRKRRLLQQDYNGEKEGEKKEDMYPNFTLRENDYVLGQHKIGGNAQAITAQGWLHHTSFLWDYQQENMAYLSLPQKRPEYRGDRTHDDFLVKLKKVYGSHEEEEEDEESAKRAFFYHVKCACQDSFDVKEVTVKDALDVVEKELGGMQAWLDGKCRARIIEV</sequence>
<dbReference type="SUPFAM" id="SSF55681">
    <property type="entry name" value="Class II aaRS and biotin synthetases"/>
    <property type="match status" value="1"/>
</dbReference>
<organism evidence="2">
    <name type="scientific">Ditylum brightwellii</name>
    <dbReference type="NCBI Taxonomy" id="49249"/>
    <lineage>
        <taxon>Eukaryota</taxon>
        <taxon>Sar</taxon>
        <taxon>Stramenopiles</taxon>
        <taxon>Ochrophyta</taxon>
        <taxon>Bacillariophyta</taxon>
        <taxon>Mediophyceae</taxon>
        <taxon>Lithodesmiophycidae</taxon>
        <taxon>Lithodesmiales</taxon>
        <taxon>Lithodesmiaceae</taxon>
        <taxon>Ditylum</taxon>
    </lineage>
</organism>
<evidence type="ECO:0000313" key="2">
    <source>
        <dbReference type="EMBL" id="CAE4607339.1"/>
    </source>
</evidence>
<dbReference type="Gene3D" id="3.30.930.10">
    <property type="entry name" value="Bira Bifunctional Protein, Domain 2"/>
    <property type="match status" value="1"/>
</dbReference>
<dbReference type="PANTHER" id="PTHR43506">
    <property type="entry name" value="BIOTIN/LIPOATE A/B PROTEIN LIGASE FAMILY"/>
    <property type="match status" value="1"/>
</dbReference>
<evidence type="ECO:0000259" key="1">
    <source>
        <dbReference type="Pfam" id="PF21948"/>
    </source>
</evidence>
<dbReference type="InterPro" id="IPR004143">
    <property type="entry name" value="BPL_LPL_catalytic"/>
</dbReference>